<evidence type="ECO:0000256" key="2">
    <source>
        <dbReference type="SAM" id="SignalP"/>
    </source>
</evidence>
<dbReference type="Pfam" id="PF00395">
    <property type="entry name" value="SLH"/>
    <property type="match status" value="2"/>
</dbReference>
<feature type="region of interest" description="Disordered" evidence="1">
    <location>
        <begin position="203"/>
        <end position="224"/>
    </location>
</feature>
<feature type="chain" id="PRO_5046742286" evidence="2">
    <location>
        <begin position="25"/>
        <end position="553"/>
    </location>
</feature>
<dbReference type="RefSeq" id="WP_262686457.1">
    <property type="nucleotide sequence ID" value="NZ_JAOQIO010000094.1"/>
</dbReference>
<dbReference type="InterPro" id="IPR001119">
    <property type="entry name" value="SLH_dom"/>
</dbReference>
<evidence type="ECO:0000259" key="3">
    <source>
        <dbReference type="PROSITE" id="PS51272"/>
    </source>
</evidence>
<accession>A0ABT2ULJ7</accession>
<evidence type="ECO:0000313" key="4">
    <source>
        <dbReference type="EMBL" id="MCU6795520.1"/>
    </source>
</evidence>
<organism evidence="4 5">
    <name type="scientific">Paenibacillus baimaensis</name>
    <dbReference type="NCBI Taxonomy" id="2982185"/>
    <lineage>
        <taxon>Bacteria</taxon>
        <taxon>Bacillati</taxon>
        <taxon>Bacillota</taxon>
        <taxon>Bacilli</taxon>
        <taxon>Bacillales</taxon>
        <taxon>Paenibacillaceae</taxon>
        <taxon>Paenibacillus</taxon>
    </lineage>
</organism>
<dbReference type="Proteomes" id="UP001652445">
    <property type="component" value="Unassembled WGS sequence"/>
</dbReference>
<evidence type="ECO:0000256" key="1">
    <source>
        <dbReference type="SAM" id="MobiDB-lite"/>
    </source>
</evidence>
<feature type="signal peptide" evidence="2">
    <location>
        <begin position="1"/>
        <end position="24"/>
    </location>
</feature>
<comment type="caution">
    <text evidence="4">The sequence shown here is derived from an EMBL/GenBank/DDBJ whole genome shotgun (WGS) entry which is preliminary data.</text>
</comment>
<name>A0ABT2ULJ7_9BACL</name>
<evidence type="ECO:0000313" key="5">
    <source>
        <dbReference type="Proteomes" id="UP001652445"/>
    </source>
</evidence>
<gene>
    <name evidence="4" type="ORF">OB236_25740</name>
</gene>
<proteinExistence type="predicted"/>
<keyword evidence="2" id="KW-0732">Signal</keyword>
<dbReference type="EMBL" id="JAOQIO010000094">
    <property type="protein sequence ID" value="MCU6795520.1"/>
    <property type="molecule type" value="Genomic_DNA"/>
</dbReference>
<sequence length="553" mass="57817">MKKKISMIAAATLALSIMASTAMADTLKTTADYKDLTNVDSALKSKIDALLAKQVFEGVSSDSFGITQNMTRAQFAKVASLIFELPIDLTNQTSSFADVRVSDAANGWAIPYIEAAKKAGLIDGMTDTTFAPGENVTIGQLDTVLVKGLGKTVNTSSSPWYTDAVNQATSLSIHPGDKVGSAIATRSDLVVGAYGSSQAFNAAKTPTQGQGQGQNQSQGPAILSSKASGDQSIVVTLDQPVDTDLALWSINKEGAELSKTVSWSLDKKTAALKLSNTVLSPGSYIITLSGDGLSSIRTVSSTLAIGSSTASGTLNYEITGSYDLSNVIDSGITQAATGLSGYTTKADAENPVSSKFAKKITMNATNSSGEQIAIPGIIQSITSSDPSIVKAAVSSDHKGYILGNKAGTATVNIIYSTQNGENKQTAVSVQVKTDAVAGQKIEARKSSYTHTATVTGGVYYGLFNAYDKMDLKITDNYGIEYEQNEAQNYNFALNTFFNPEDIVGNPSNGSVGTVTVDTAGNVLVTGNVTRFTLVAILPNGNRAYTDVTVRSNQ</sequence>
<feature type="domain" description="SLH" evidence="3">
    <location>
        <begin position="96"/>
        <end position="159"/>
    </location>
</feature>
<keyword evidence="5" id="KW-1185">Reference proteome</keyword>
<dbReference type="PROSITE" id="PS51272">
    <property type="entry name" value="SLH"/>
    <property type="match status" value="1"/>
</dbReference>
<protein>
    <submittedName>
        <fullName evidence="4">S-layer homology domain-containing protein</fullName>
    </submittedName>
</protein>
<reference evidence="4 5" key="1">
    <citation type="submission" date="2022-09" db="EMBL/GenBank/DDBJ databases">
        <authorList>
            <person name="Han X.L."/>
            <person name="Wang Q."/>
            <person name="Lu T."/>
        </authorList>
    </citation>
    <scope>NUCLEOTIDE SEQUENCE [LARGE SCALE GENOMIC DNA]</scope>
    <source>
        <strain evidence="4 5">WQ 127069</strain>
    </source>
</reference>